<dbReference type="InterPro" id="IPR011611">
    <property type="entry name" value="PfkB_dom"/>
</dbReference>
<comment type="activity regulation">
    <text evidence="9">Activated by a monovalent cation that binds near, but not in, the active site. The most likely occupant of the site in vivo is potassium. Ion binding induces a conformational change that may alter substrate affinity.</text>
</comment>
<keyword evidence="4 9" id="KW-0418">Kinase</keyword>
<keyword evidence="3 9" id="KW-0547">Nucleotide-binding</keyword>
<keyword evidence="8 9" id="KW-0119">Carbohydrate metabolism</keyword>
<dbReference type="PANTHER" id="PTHR10584">
    <property type="entry name" value="SUGAR KINASE"/>
    <property type="match status" value="1"/>
</dbReference>
<feature type="binding site" evidence="9">
    <location>
        <position position="237"/>
    </location>
    <ligand>
        <name>K(+)</name>
        <dbReference type="ChEBI" id="CHEBI:29103"/>
    </ligand>
</feature>
<dbReference type="InterPro" id="IPR029056">
    <property type="entry name" value="Ribokinase-like"/>
</dbReference>
<evidence type="ECO:0000256" key="7">
    <source>
        <dbReference type="ARBA" id="ARBA00022958"/>
    </source>
</evidence>
<dbReference type="Gene3D" id="3.40.1190.20">
    <property type="match status" value="1"/>
</dbReference>
<dbReference type="SUPFAM" id="SSF53613">
    <property type="entry name" value="Ribokinase-like"/>
    <property type="match status" value="1"/>
</dbReference>
<dbReference type="InterPro" id="IPR002139">
    <property type="entry name" value="Ribo/fructo_kinase"/>
</dbReference>
<feature type="binding site" evidence="9">
    <location>
        <position position="239"/>
    </location>
    <ligand>
        <name>K(+)</name>
        <dbReference type="ChEBI" id="CHEBI:29103"/>
    </ligand>
</feature>
<comment type="subunit">
    <text evidence="9">Homodimer.</text>
</comment>
<dbReference type="HAMAP" id="MF_01987">
    <property type="entry name" value="Ribokinase"/>
    <property type="match status" value="1"/>
</dbReference>
<protein>
    <recommendedName>
        <fullName evidence="9">Ribokinase</fullName>
        <shortName evidence="9">RK</shortName>
        <ecNumber evidence="9">2.7.1.15</ecNumber>
    </recommendedName>
</protein>
<keyword evidence="7 9" id="KW-0630">Potassium</keyword>
<comment type="subcellular location">
    <subcellularLocation>
        <location evidence="9">Cytoplasm</location>
    </subcellularLocation>
</comment>
<comment type="cofactor">
    <cofactor evidence="9">
        <name>Mg(2+)</name>
        <dbReference type="ChEBI" id="CHEBI:18420"/>
    </cofactor>
    <text evidence="9">Requires a divalent cation, most likely magnesium in vivo, as an electrophilic catalyst to aid phosphoryl group transfer. It is the chelate of the metal and the nucleotide that is the actual substrate.</text>
</comment>
<keyword evidence="2 9" id="KW-0479">Metal-binding</keyword>
<dbReference type="PANTHER" id="PTHR10584:SF166">
    <property type="entry name" value="RIBOKINASE"/>
    <property type="match status" value="1"/>
</dbReference>
<feature type="binding site" evidence="9">
    <location>
        <position position="183"/>
    </location>
    <ligand>
        <name>ATP</name>
        <dbReference type="ChEBI" id="CHEBI:30616"/>
    </ligand>
</feature>
<comment type="pathway">
    <text evidence="9">Carbohydrate metabolism; D-ribose degradation; D-ribose 5-phosphate from beta-D-ribopyranose: step 2/2.</text>
</comment>
<comment type="caution">
    <text evidence="9">Lacks conserved residue(s) required for the propagation of feature annotation.</text>
</comment>
<dbReference type="EMBL" id="BNCH01000005">
    <property type="protein sequence ID" value="GHF02362.1"/>
    <property type="molecule type" value="Genomic_DNA"/>
</dbReference>
<evidence type="ECO:0000256" key="8">
    <source>
        <dbReference type="ARBA" id="ARBA00023277"/>
    </source>
</evidence>
<evidence type="ECO:0000256" key="10">
    <source>
        <dbReference type="SAM" id="MobiDB-lite"/>
    </source>
</evidence>
<dbReference type="Pfam" id="PF00294">
    <property type="entry name" value="PfkB"/>
    <property type="match status" value="1"/>
</dbReference>
<dbReference type="EC" id="2.7.1.15" evidence="9"/>
<evidence type="ECO:0000256" key="2">
    <source>
        <dbReference type="ARBA" id="ARBA00022723"/>
    </source>
</evidence>
<feature type="region of interest" description="Disordered" evidence="10">
    <location>
        <begin position="276"/>
        <end position="297"/>
    </location>
</feature>
<evidence type="ECO:0000256" key="3">
    <source>
        <dbReference type="ARBA" id="ARBA00022741"/>
    </source>
</evidence>
<proteinExistence type="inferred from homology"/>
<feature type="binding site" evidence="9">
    <location>
        <position position="243"/>
    </location>
    <ligand>
        <name>substrate</name>
    </ligand>
</feature>
<accession>A0ABQ3J2X6</accession>
<dbReference type="InterPro" id="IPR011877">
    <property type="entry name" value="Ribokinase"/>
</dbReference>
<keyword evidence="9" id="KW-0963">Cytoplasm</keyword>
<feature type="binding site" evidence="9">
    <location>
        <begin position="14"/>
        <end position="16"/>
    </location>
    <ligand>
        <name>substrate</name>
    </ligand>
</feature>
<comment type="similarity">
    <text evidence="9">Belongs to the carbohydrate kinase PfkB family. Ribokinase subfamily.</text>
</comment>
<evidence type="ECO:0000313" key="12">
    <source>
        <dbReference type="EMBL" id="GHF02362.1"/>
    </source>
</evidence>
<comment type="catalytic activity">
    <reaction evidence="9">
        <text>D-ribose + ATP = D-ribose 5-phosphate + ADP + H(+)</text>
        <dbReference type="Rhea" id="RHEA:13697"/>
        <dbReference type="ChEBI" id="CHEBI:15378"/>
        <dbReference type="ChEBI" id="CHEBI:30616"/>
        <dbReference type="ChEBI" id="CHEBI:47013"/>
        <dbReference type="ChEBI" id="CHEBI:78346"/>
        <dbReference type="ChEBI" id="CHEBI:456216"/>
        <dbReference type="EC" id="2.7.1.15"/>
    </reaction>
</comment>
<dbReference type="Proteomes" id="UP000609802">
    <property type="component" value="Unassembled WGS sequence"/>
</dbReference>
<feature type="binding site" evidence="9">
    <location>
        <begin position="242"/>
        <end position="243"/>
    </location>
    <ligand>
        <name>ATP</name>
        <dbReference type="ChEBI" id="CHEBI:30616"/>
    </ligand>
</feature>
<evidence type="ECO:0000313" key="13">
    <source>
        <dbReference type="Proteomes" id="UP000609802"/>
    </source>
</evidence>
<feature type="binding site" evidence="9">
    <location>
        <begin position="42"/>
        <end position="46"/>
    </location>
    <ligand>
        <name>substrate</name>
    </ligand>
</feature>
<feature type="active site" description="Proton acceptor" evidence="9">
    <location>
        <position position="243"/>
    </location>
</feature>
<gene>
    <name evidence="9 12" type="primary">rbsK</name>
    <name evidence="12" type="ORF">GCM10016455_24410</name>
</gene>
<feature type="domain" description="Carbohydrate kinase PfkB" evidence="11">
    <location>
        <begin position="10"/>
        <end position="284"/>
    </location>
</feature>
<keyword evidence="1 9" id="KW-0808">Transferase</keyword>
<evidence type="ECO:0000256" key="9">
    <source>
        <dbReference type="HAMAP-Rule" id="MF_01987"/>
    </source>
</evidence>
<keyword evidence="6 9" id="KW-0460">Magnesium</keyword>
<keyword evidence="13" id="KW-1185">Reference proteome</keyword>
<evidence type="ECO:0000256" key="4">
    <source>
        <dbReference type="ARBA" id="ARBA00022777"/>
    </source>
</evidence>
<feature type="binding site" evidence="9">
    <location>
        <position position="276"/>
    </location>
    <ligand>
        <name>K(+)</name>
        <dbReference type="ChEBI" id="CHEBI:29103"/>
    </ligand>
</feature>
<feature type="binding site" evidence="9">
    <location>
        <begin position="209"/>
        <end position="214"/>
    </location>
    <ligand>
        <name>ATP</name>
        <dbReference type="ChEBI" id="CHEBI:30616"/>
    </ligand>
</feature>
<evidence type="ECO:0000256" key="1">
    <source>
        <dbReference type="ARBA" id="ARBA00022679"/>
    </source>
</evidence>
<feature type="binding site" evidence="9">
    <location>
        <position position="273"/>
    </location>
    <ligand>
        <name>K(+)</name>
        <dbReference type="ChEBI" id="CHEBI:29103"/>
    </ligand>
</feature>
<dbReference type="CDD" id="cd01174">
    <property type="entry name" value="ribokinase"/>
    <property type="match status" value="1"/>
</dbReference>
<feature type="binding site" evidence="9">
    <location>
        <position position="278"/>
    </location>
    <ligand>
        <name>K(+)</name>
        <dbReference type="ChEBI" id="CHEBI:29103"/>
    </ligand>
</feature>
<comment type="function">
    <text evidence="9">Catalyzes the phosphorylation of ribose at O-5 in a reaction requiring ATP and magnesium. The resulting D-ribose-5-phosphate can then be used either for sythesis of nucleotides, histidine, and tryptophan, or as a component of the pentose phosphate pathway.</text>
</comment>
<comment type="caution">
    <text evidence="12">The sequence shown here is derived from an EMBL/GenBank/DDBJ whole genome shotgun (WGS) entry which is preliminary data.</text>
</comment>
<keyword evidence="5 9" id="KW-0067">ATP-binding</keyword>
<evidence type="ECO:0000259" key="11">
    <source>
        <dbReference type="Pfam" id="PF00294"/>
    </source>
</evidence>
<reference evidence="13" key="1">
    <citation type="journal article" date="2019" name="Int. J. Syst. Evol. Microbiol.">
        <title>The Global Catalogue of Microorganisms (GCM) 10K type strain sequencing project: providing services to taxonomists for standard genome sequencing and annotation.</title>
        <authorList>
            <consortium name="The Broad Institute Genomics Platform"/>
            <consortium name="The Broad Institute Genome Sequencing Center for Infectious Disease"/>
            <person name="Wu L."/>
            <person name="Ma J."/>
        </authorList>
    </citation>
    <scope>NUCLEOTIDE SEQUENCE [LARGE SCALE GENOMIC DNA]</scope>
    <source>
        <strain evidence="13">KCTC 42443</strain>
    </source>
</reference>
<sequence>MGDGVAIYNLGSINIDHLYQVDHLPKPGETLASQGYHVGLGGKGANQSIAAALAGAQVHHIGAVGADGGWCKSRLSDAGVNTDHIATVATATGHANICVDPEGENLIILYSGANADISDAQVKDALRGSGSGDHLLLQNETTLTYEAAQMARAAGVFVIYSAAPFDASRAIAMLPVIDLLAVNEVEAEQLSAALGTAVETIEVPHLVITRGAKGAIWRDRQTGAEHQAPAFRVDPVDTTGAGDCFIGNVVAALDQGQDIDTALRRASAAAAIQVTREGTSSAMPRSDDVDDFLATRP</sequence>
<name>A0ABQ3J2X6_9RHOB</name>
<organism evidence="12 13">
    <name type="scientific">Aliiroseovarius zhejiangensis</name>
    <dbReference type="NCBI Taxonomy" id="1632025"/>
    <lineage>
        <taxon>Bacteria</taxon>
        <taxon>Pseudomonadati</taxon>
        <taxon>Pseudomonadota</taxon>
        <taxon>Alphaproteobacteria</taxon>
        <taxon>Rhodobacterales</taxon>
        <taxon>Paracoccaceae</taxon>
        <taxon>Aliiroseovarius</taxon>
    </lineage>
</organism>
<dbReference type="PRINTS" id="PR00990">
    <property type="entry name" value="RIBOKINASE"/>
</dbReference>
<feature type="binding site" evidence="9">
    <location>
        <position position="140"/>
    </location>
    <ligand>
        <name>substrate</name>
    </ligand>
</feature>
<evidence type="ECO:0000256" key="6">
    <source>
        <dbReference type="ARBA" id="ARBA00022842"/>
    </source>
</evidence>
<evidence type="ECO:0000256" key="5">
    <source>
        <dbReference type="ARBA" id="ARBA00022840"/>
    </source>
</evidence>